<sequence>MGLLASRKVKTQKKPPSTELGDSLKFSGESLLAPTENQSESPQAEQGDR</sequence>
<name>A0AAT9FP63_9BACT</name>
<reference evidence="2" key="1">
    <citation type="submission" date="2024-07" db="EMBL/GenBank/DDBJ databases">
        <title>Complete genome sequence of Verrucomicrobiaceae bacterium NT6N.</title>
        <authorList>
            <person name="Huang C."/>
            <person name="Takami H."/>
            <person name="Hamasaki K."/>
        </authorList>
    </citation>
    <scope>NUCLEOTIDE SEQUENCE</scope>
    <source>
        <strain evidence="2">NT6N</strain>
    </source>
</reference>
<dbReference type="EMBL" id="AP026866">
    <property type="protein sequence ID" value="BDS07696.1"/>
    <property type="molecule type" value="Genomic_DNA"/>
</dbReference>
<gene>
    <name evidence="2" type="ORF">NT6N_27360</name>
</gene>
<feature type="compositionally biased region" description="Polar residues" evidence="1">
    <location>
        <begin position="35"/>
        <end position="49"/>
    </location>
</feature>
<dbReference type="KEGG" id="osu:NT6N_27360"/>
<protein>
    <submittedName>
        <fullName evidence="2">Uncharacterized protein</fullName>
    </submittedName>
</protein>
<organism evidence="2">
    <name type="scientific">Oceaniferula spumae</name>
    <dbReference type="NCBI Taxonomy" id="2979115"/>
    <lineage>
        <taxon>Bacteria</taxon>
        <taxon>Pseudomonadati</taxon>
        <taxon>Verrucomicrobiota</taxon>
        <taxon>Verrucomicrobiia</taxon>
        <taxon>Verrucomicrobiales</taxon>
        <taxon>Verrucomicrobiaceae</taxon>
        <taxon>Oceaniferula</taxon>
    </lineage>
</organism>
<feature type="region of interest" description="Disordered" evidence="1">
    <location>
        <begin position="1"/>
        <end position="49"/>
    </location>
</feature>
<accession>A0AAT9FP63</accession>
<proteinExistence type="predicted"/>
<evidence type="ECO:0000313" key="2">
    <source>
        <dbReference type="EMBL" id="BDS07696.1"/>
    </source>
</evidence>
<evidence type="ECO:0000256" key="1">
    <source>
        <dbReference type="SAM" id="MobiDB-lite"/>
    </source>
</evidence>
<dbReference type="AlphaFoldDB" id="A0AAT9FP63"/>